<dbReference type="OrthoDB" id="9815677at2"/>
<evidence type="ECO:0000256" key="1">
    <source>
        <dbReference type="ARBA" id="ARBA00007768"/>
    </source>
</evidence>
<evidence type="ECO:0000313" key="5">
    <source>
        <dbReference type="Proteomes" id="UP000198618"/>
    </source>
</evidence>
<evidence type="ECO:0000256" key="2">
    <source>
        <dbReference type="ARBA" id="ARBA00022490"/>
    </source>
</evidence>
<keyword evidence="2 3" id="KW-0963">Cytoplasm</keyword>
<evidence type="ECO:0000313" key="4">
    <source>
        <dbReference type="EMBL" id="SET23218.1"/>
    </source>
</evidence>
<gene>
    <name evidence="3" type="primary">cutC</name>
    <name evidence="4" type="ORF">SAMN05216389_10780</name>
</gene>
<evidence type="ECO:0000256" key="3">
    <source>
        <dbReference type="HAMAP-Rule" id="MF_00795"/>
    </source>
</evidence>
<dbReference type="GO" id="GO:0005737">
    <property type="term" value="C:cytoplasm"/>
    <property type="evidence" value="ECO:0007669"/>
    <property type="project" value="UniProtKB-SubCell"/>
</dbReference>
<dbReference type="Proteomes" id="UP000198618">
    <property type="component" value="Unassembled WGS sequence"/>
</dbReference>
<dbReference type="PANTHER" id="PTHR12598:SF0">
    <property type="entry name" value="COPPER HOMEOSTASIS PROTEIN CUTC HOMOLOG"/>
    <property type="match status" value="1"/>
</dbReference>
<comment type="caution">
    <text evidence="3">Once thought to be involved in copper homeostasis, experiments in E.coli have shown this is not the case.</text>
</comment>
<dbReference type="InterPro" id="IPR036822">
    <property type="entry name" value="CutC-like_dom_sf"/>
</dbReference>
<dbReference type="EMBL" id="FOHE01000007">
    <property type="protein sequence ID" value="SET23218.1"/>
    <property type="molecule type" value="Genomic_DNA"/>
</dbReference>
<proteinExistence type="inferred from homology"/>
<dbReference type="AlphaFoldDB" id="A0A1I0CVS0"/>
<name>A0A1I0CVS0_9BACI</name>
<dbReference type="SUPFAM" id="SSF110395">
    <property type="entry name" value="CutC-like"/>
    <property type="match status" value="1"/>
</dbReference>
<comment type="similarity">
    <text evidence="1 3">Belongs to the CutC family.</text>
</comment>
<dbReference type="PANTHER" id="PTHR12598">
    <property type="entry name" value="COPPER HOMEOSTASIS PROTEIN CUTC"/>
    <property type="match status" value="1"/>
</dbReference>
<dbReference type="FunFam" id="3.20.20.380:FF:000003">
    <property type="entry name" value="Copper homeostasis protein CutC"/>
    <property type="match status" value="1"/>
</dbReference>
<dbReference type="GO" id="GO:0005507">
    <property type="term" value="F:copper ion binding"/>
    <property type="evidence" value="ECO:0007669"/>
    <property type="project" value="TreeGrafter"/>
</dbReference>
<comment type="subcellular location">
    <subcellularLocation>
        <location evidence="3">Cytoplasm</location>
    </subcellularLocation>
</comment>
<reference evidence="4 5" key="1">
    <citation type="submission" date="2016-10" db="EMBL/GenBank/DDBJ databases">
        <authorList>
            <person name="de Groot N.N."/>
        </authorList>
    </citation>
    <scope>NUCLEOTIDE SEQUENCE [LARGE SCALE GENOMIC DNA]</scope>
    <source>
        <strain evidence="4 5">IBRC-M 10780</strain>
    </source>
</reference>
<dbReference type="Gene3D" id="3.20.20.380">
    <property type="entry name" value="Copper homeostasis (CutC) domain"/>
    <property type="match status" value="1"/>
</dbReference>
<sequence length="210" mass="23507">MIKEVCVENFTKVPELISKGADRMELCDNLAVGGTTVSHGIAAVTIDYCHRHNIKVMTMVRPRGGNYIYRNEEIDVMKQDIIHLKQLGTDGIVLGCLNEANWIDEKAMSSLLELTEGLEVTFHMAFDEIAPENQFKAIDWLVKHKVDRILTHGGSLDTRIEDNLVRLKEYINYAADRIIILPGGGVTEENLNYLSNSINISEVHGTKIVG</sequence>
<keyword evidence="5" id="KW-1185">Reference proteome</keyword>
<accession>A0A1I0CVS0</accession>
<protein>
    <recommendedName>
        <fullName evidence="3">PF03932 family protein CutC</fullName>
    </recommendedName>
</protein>
<dbReference type="HAMAP" id="MF_00795">
    <property type="entry name" value="CutC"/>
    <property type="match status" value="1"/>
</dbReference>
<dbReference type="RefSeq" id="WP_090869169.1">
    <property type="nucleotide sequence ID" value="NZ_FOHE01000007.1"/>
</dbReference>
<dbReference type="InterPro" id="IPR005627">
    <property type="entry name" value="CutC-like"/>
</dbReference>
<dbReference type="Pfam" id="PF03932">
    <property type="entry name" value="CutC"/>
    <property type="match status" value="1"/>
</dbReference>
<dbReference type="STRING" id="930131.SAMN05216389_10780"/>
<organism evidence="4 5">
    <name type="scientific">Oceanobacillus limi</name>
    <dbReference type="NCBI Taxonomy" id="930131"/>
    <lineage>
        <taxon>Bacteria</taxon>
        <taxon>Bacillati</taxon>
        <taxon>Bacillota</taxon>
        <taxon>Bacilli</taxon>
        <taxon>Bacillales</taxon>
        <taxon>Bacillaceae</taxon>
        <taxon>Oceanobacillus</taxon>
    </lineage>
</organism>